<evidence type="ECO:0000256" key="7">
    <source>
        <dbReference type="ARBA" id="ARBA00023125"/>
    </source>
</evidence>
<evidence type="ECO:0000256" key="5">
    <source>
        <dbReference type="ARBA" id="ARBA00022840"/>
    </source>
</evidence>
<evidence type="ECO:0000256" key="4">
    <source>
        <dbReference type="ARBA" id="ARBA00022741"/>
    </source>
</evidence>
<dbReference type="PROSITE" id="PS52040">
    <property type="entry name" value="TOPO_IIA"/>
    <property type="match status" value="1"/>
</dbReference>
<dbReference type="EMBL" id="GU911519">
    <property type="protein sequence ID" value="ADG36202.1"/>
    <property type="molecule type" value="Genomic_DNA"/>
</dbReference>
<dbReference type="GO" id="GO:0003677">
    <property type="term" value="F:DNA binding"/>
    <property type="evidence" value="ECO:0007669"/>
    <property type="project" value="UniProtKB-UniRule"/>
</dbReference>
<dbReference type="EC" id="5.6.2.2" evidence="3"/>
<keyword evidence="5" id="KW-0067">ATP-binding</keyword>
<dbReference type="Gene3D" id="1.10.268.10">
    <property type="entry name" value="Topoisomerase, domain 3"/>
    <property type="match status" value="1"/>
</dbReference>
<evidence type="ECO:0000259" key="10">
    <source>
        <dbReference type="PROSITE" id="PS52040"/>
    </source>
</evidence>
<keyword evidence="7 9" id="KW-0238">DNA-binding</keyword>
<organism evidence="11 12">
    <name type="scientific">Acinetobacter phage Acj61</name>
    <dbReference type="NCBI Taxonomy" id="760732"/>
    <lineage>
        <taxon>Viruses</taxon>
        <taxon>Duplodnaviria</taxon>
        <taxon>Heunggongvirae</taxon>
        <taxon>Uroviricota</taxon>
        <taxon>Caudoviricetes</taxon>
        <taxon>Pantevenvirales</taxon>
        <taxon>Straboviridae</taxon>
        <taxon>Twarogvirinae</taxon>
        <taxon>Lasallevirus</taxon>
        <taxon>Lasallevirus Acj61</taxon>
        <taxon>Acinetobacter virus Acj61</taxon>
    </lineage>
</organism>
<dbReference type="GO" id="GO:0005524">
    <property type="term" value="F:ATP binding"/>
    <property type="evidence" value="ECO:0007669"/>
    <property type="project" value="UniProtKB-KW"/>
</dbReference>
<evidence type="ECO:0000256" key="2">
    <source>
        <dbReference type="ARBA" id="ARBA00001946"/>
    </source>
</evidence>
<dbReference type="InterPro" id="IPR013758">
    <property type="entry name" value="Topo_IIA_A/C_ab"/>
</dbReference>
<dbReference type="GO" id="GO:0000819">
    <property type="term" value="P:sister chromatid segregation"/>
    <property type="evidence" value="ECO:0007669"/>
    <property type="project" value="TreeGrafter"/>
</dbReference>
<evidence type="ECO:0000256" key="3">
    <source>
        <dbReference type="ARBA" id="ARBA00012895"/>
    </source>
</evidence>
<keyword evidence="4" id="KW-0547">Nucleotide-binding</keyword>
<dbReference type="Pfam" id="PF00521">
    <property type="entry name" value="DNA_topoisoIV"/>
    <property type="match status" value="1"/>
</dbReference>
<evidence type="ECO:0000313" key="11">
    <source>
        <dbReference type="EMBL" id="ADG36202.1"/>
    </source>
</evidence>
<protein>
    <recommendedName>
        <fullName evidence="3">DNA topoisomerase (ATP-hydrolyzing)</fullName>
        <ecNumber evidence="3">5.6.2.2</ecNumber>
    </recommendedName>
</protein>
<dbReference type="Gene3D" id="3.90.199.10">
    <property type="entry name" value="Topoisomerase II, domain 5"/>
    <property type="match status" value="1"/>
</dbReference>
<dbReference type="Proteomes" id="UP000008730">
    <property type="component" value="Segment"/>
</dbReference>
<dbReference type="GeneID" id="9926127"/>
<dbReference type="SMART" id="SM00434">
    <property type="entry name" value="TOP4c"/>
    <property type="match status" value="1"/>
</dbReference>
<dbReference type="SUPFAM" id="SSF56719">
    <property type="entry name" value="Type II DNA topoisomerase"/>
    <property type="match status" value="1"/>
</dbReference>
<gene>
    <name evidence="11" type="primary">52</name>
    <name evidence="11" type="ORF">Acj61p237</name>
</gene>
<evidence type="ECO:0000313" key="12">
    <source>
        <dbReference type="Proteomes" id="UP000008730"/>
    </source>
</evidence>
<dbReference type="Gene3D" id="3.30.1360.40">
    <property type="match status" value="1"/>
</dbReference>
<dbReference type="GO" id="GO:0006265">
    <property type="term" value="P:DNA topological change"/>
    <property type="evidence" value="ECO:0007669"/>
    <property type="project" value="UniProtKB-UniRule"/>
</dbReference>
<comment type="cofactor">
    <cofactor evidence="2">
        <name>Mg(2+)</name>
        <dbReference type="ChEBI" id="CHEBI:18420"/>
    </cofactor>
</comment>
<comment type="catalytic activity">
    <reaction evidence="1 9">
        <text>ATP-dependent breakage, passage and rejoining of double-stranded DNA.</text>
        <dbReference type="EC" id="5.6.2.2"/>
    </reaction>
</comment>
<dbReference type="KEGG" id="vg:9926127"/>
<dbReference type="InterPro" id="IPR013757">
    <property type="entry name" value="Topo_IIA_A_a_sf"/>
</dbReference>
<proteinExistence type="predicted"/>
<keyword evidence="6 9" id="KW-0799">Topoisomerase</keyword>
<dbReference type="RefSeq" id="YP_004009854.1">
    <property type="nucleotide sequence ID" value="NC_014661.1"/>
</dbReference>
<dbReference type="InterPro" id="IPR002205">
    <property type="entry name" value="Topo_IIA_dom_A"/>
</dbReference>
<feature type="domain" description="Topo IIA-type catalytic" evidence="10">
    <location>
        <begin position="49"/>
        <end position="465"/>
    </location>
</feature>
<sequence>MIQTATSVAVNFSTIKSGVQMNSVDRELDSIINNEALAYAIYTVENRAIPNLMDGFKPVQRFMVYRALEMAKGNHQKFHKLASVAGGVADAGYHHGENSAQEAGALMANTWNNNFPFLDGQGNFGSRLVQEAAASRYIFCRISDNFRKVFKDIEIAPQHEDEEHLPPKHYLPVIPTVLLNGVRGIATGYSTSILPHSLESVIECTRLALQGKLDKEPEVAFPQFNGNIVKTEDGKYELQGVYKFTSKTQMYISEIPYSFDRAKYVEKVLDPLEDKGFITYDDDCSKHGFGFKVKFRKDYKLPEDEGLMHEKIMRDFKLTEKVPQYIVVIDENGKLNDKFENASDLIKYFVEVRKKYVKGRIEFMINKTERQFKLAIAKAMFIKTVNNGETVIKGKKKSELKEELSKISVFQGFEDQLLAMNLYHLTDDEVVRLREAAHAAKTELDYWKETTVQIEYEKDLDELSK</sequence>
<keyword evidence="12" id="KW-1185">Reference proteome</keyword>
<name>E5E4L8_9CAUD</name>
<evidence type="ECO:0000256" key="8">
    <source>
        <dbReference type="ARBA" id="ARBA00023235"/>
    </source>
</evidence>
<keyword evidence="8 9" id="KW-0413">Isomerase</keyword>
<dbReference type="GO" id="GO:0003918">
    <property type="term" value="F:DNA topoisomerase type II (double strand cut, ATP-hydrolyzing) activity"/>
    <property type="evidence" value="ECO:0007669"/>
    <property type="project" value="UniProtKB-EC"/>
</dbReference>
<dbReference type="InterPro" id="IPR013760">
    <property type="entry name" value="Topo_IIA-like_dom_sf"/>
</dbReference>
<accession>E5E4L8</accession>
<evidence type="ECO:0000256" key="9">
    <source>
        <dbReference type="PROSITE-ProRule" id="PRU01384"/>
    </source>
</evidence>
<feature type="active site" description="O-(5'-phospho-DNA)-tyrosine intermediate" evidence="9">
    <location>
        <position position="137"/>
    </location>
</feature>
<evidence type="ECO:0000256" key="6">
    <source>
        <dbReference type="ARBA" id="ARBA00023029"/>
    </source>
</evidence>
<evidence type="ECO:0000256" key="1">
    <source>
        <dbReference type="ARBA" id="ARBA00000185"/>
    </source>
</evidence>
<dbReference type="InterPro" id="IPR050634">
    <property type="entry name" value="DNA_Topoisomerase_II"/>
</dbReference>
<dbReference type="PANTHER" id="PTHR10169:SF38">
    <property type="entry name" value="DNA TOPOISOMERASE 2"/>
    <property type="match status" value="1"/>
</dbReference>
<reference evidence="11 12" key="1">
    <citation type="journal article" date="2010" name="Virol. J.">
        <title>Genomes of the T4-related bacteriophages as windows on microbial genome evolution.</title>
        <authorList>
            <person name="Petrov V.M."/>
            <person name="Ratnayaka S."/>
            <person name="Nolan J.M."/>
            <person name="Miller E.S."/>
            <person name="Karam J.D."/>
        </authorList>
    </citation>
    <scope>NUCLEOTIDE SEQUENCE [LARGE SCALE GENOMIC DNA]</scope>
</reference>
<dbReference type="OrthoDB" id="2392at10239"/>
<dbReference type="PANTHER" id="PTHR10169">
    <property type="entry name" value="DNA TOPOISOMERASE/GYRASE"/>
    <property type="match status" value="1"/>
</dbReference>